<evidence type="ECO:0000313" key="3">
    <source>
        <dbReference type="Proteomes" id="UP000679126"/>
    </source>
</evidence>
<evidence type="ECO:0008006" key="4">
    <source>
        <dbReference type="Google" id="ProtNLM"/>
    </source>
</evidence>
<feature type="region of interest" description="Disordered" evidence="1">
    <location>
        <begin position="1"/>
        <end position="21"/>
    </location>
</feature>
<evidence type="ECO:0000313" key="2">
    <source>
        <dbReference type="EMBL" id="MBO9153705.1"/>
    </source>
</evidence>
<name>A0ABS3YGA3_9BACT</name>
<sequence>MPAKAKQKAAEPAAAQPVQEKSAPAAGIQFEGLGNLVDGASKIVLKAANILEEEIARGIVAAKQIEGKLTDVQKLRGGNKEELLTRFRQDAHDVIDLLIDFTTIAVKNAGSLASRIINVRQGGTEGGQQAEDPVQIPLIHAPKDLKAGEALEVPITLENDSKTDVKTIEFTNTALMDASNNQIDAAAITYTPNPLVLQPGSNGSVNIAIKVPDGAKPGSYTCFIQGKNVSNLKATLLVKVV</sequence>
<evidence type="ECO:0000256" key="1">
    <source>
        <dbReference type="SAM" id="MobiDB-lite"/>
    </source>
</evidence>
<organism evidence="2 3">
    <name type="scientific">Chitinophaga chungangae</name>
    <dbReference type="NCBI Taxonomy" id="2821488"/>
    <lineage>
        <taxon>Bacteria</taxon>
        <taxon>Pseudomonadati</taxon>
        <taxon>Bacteroidota</taxon>
        <taxon>Chitinophagia</taxon>
        <taxon>Chitinophagales</taxon>
        <taxon>Chitinophagaceae</taxon>
        <taxon>Chitinophaga</taxon>
    </lineage>
</organism>
<comment type="caution">
    <text evidence="2">The sequence shown here is derived from an EMBL/GenBank/DDBJ whole genome shotgun (WGS) entry which is preliminary data.</text>
</comment>
<keyword evidence="3" id="KW-1185">Reference proteome</keyword>
<protein>
    <recommendedName>
        <fullName evidence="4">Ig-like domain-containing protein</fullName>
    </recommendedName>
</protein>
<proteinExistence type="predicted"/>
<dbReference type="InterPro" id="IPR013783">
    <property type="entry name" value="Ig-like_fold"/>
</dbReference>
<dbReference type="RefSeq" id="WP_209146802.1">
    <property type="nucleotide sequence ID" value="NZ_JAGHKP010000003.1"/>
</dbReference>
<accession>A0ABS3YGA3</accession>
<gene>
    <name evidence="2" type="ORF">J7I43_15870</name>
</gene>
<reference evidence="3" key="1">
    <citation type="submission" date="2021-03" db="EMBL/GenBank/DDBJ databases">
        <title>Assistant Professor.</title>
        <authorList>
            <person name="Huq M.A."/>
        </authorList>
    </citation>
    <scope>NUCLEOTIDE SEQUENCE [LARGE SCALE GENOMIC DNA]</scope>
    <source>
        <strain evidence="3">MAH-28</strain>
    </source>
</reference>
<dbReference type="Gene3D" id="2.60.40.10">
    <property type="entry name" value="Immunoglobulins"/>
    <property type="match status" value="1"/>
</dbReference>
<dbReference type="EMBL" id="JAGHKP010000003">
    <property type="protein sequence ID" value="MBO9153705.1"/>
    <property type="molecule type" value="Genomic_DNA"/>
</dbReference>
<dbReference type="Proteomes" id="UP000679126">
    <property type="component" value="Unassembled WGS sequence"/>
</dbReference>